<protein>
    <submittedName>
        <fullName evidence="1">Uncharacterized protein</fullName>
    </submittedName>
</protein>
<name>R7QKK7_CHOCR</name>
<evidence type="ECO:0000313" key="2">
    <source>
        <dbReference type="Proteomes" id="UP000012073"/>
    </source>
</evidence>
<organism evidence="1 2">
    <name type="scientific">Chondrus crispus</name>
    <name type="common">Carrageen Irish moss</name>
    <name type="synonym">Polymorpha crispa</name>
    <dbReference type="NCBI Taxonomy" id="2769"/>
    <lineage>
        <taxon>Eukaryota</taxon>
        <taxon>Rhodophyta</taxon>
        <taxon>Florideophyceae</taxon>
        <taxon>Rhodymeniophycidae</taxon>
        <taxon>Gigartinales</taxon>
        <taxon>Gigartinaceae</taxon>
        <taxon>Chondrus</taxon>
    </lineage>
</organism>
<reference evidence="2" key="1">
    <citation type="journal article" date="2013" name="Proc. Natl. Acad. Sci. U.S.A.">
        <title>Genome structure and metabolic features in the red seaweed Chondrus crispus shed light on evolution of the Archaeplastida.</title>
        <authorList>
            <person name="Collen J."/>
            <person name="Porcel B."/>
            <person name="Carre W."/>
            <person name="Ball S.G."/>
            <person name="Chaparro C."/>
            <person name="Tonon T."/>
            <person name="Barbeyron T."/>
            <person name="Michel G."/>
            <person name="Noel B."/>
            <person name="Valentin K."/>
            <person name="Elias M."/>
            <person name="Artiguenave F."/>
            <person name="Arun A."/>
            <person name="Aury J.M."/>
            <person name="Barbosa-Neto J.F."/>
            <person name="Bothwell J.H."/>
            <person name="Bouget F.Y."/>
            <person name="Brillet L."/>
            <person name="Cabello-Hurtado F."/>
            <person name="Capella-Gutierrez S."/>
            <person name="Charrier B."/>
            <person name="Cladiere L."/>
            <person name="Cock J.M."/>
            <person name="Coelho S.M."/>
            <person name="Colleoni C."/>
            <person name="Czjzek M."/>
            <person name="Da Silva C."/>
            <person name="Delage L."/>
            <person name="Denoeud F."/>
            <person name="Deschamps P."/>
            <person name="Dittami S.M."/>
            <person name="Gabaldon T."/>
            <person name="Gachon C.M."/>
            <person name="Groisillier A."/>
            <person name="Herve C."/>
            <person name="Jabbari K."/>
            <person name="Katinka M."/>
            <person name="Kloareg B."/>
            <person name="Kowalczyk N."/>
            <person name="Labadie K."/>
            <person name="Leblanc C."/>
            <person name="Lopez P.J."/>
            <person name="McLachlan D.H."/>
            <person name="Meslet-Cladiere L."/>
            <person name="Moustafa A."/>
            <person name="Nehr Z."/>
            <person name="Nyvall Collen P."/>
            <person name="Panaud O."/>
            <person name="Partensky F."/>
            <person name="Poulain J."/>
            <person name="Rensing S.A."/>
            <person name="Rousvoal S."/>
            <person name="Samson G."/>
            <person name="Symeonidi A."/>
            <person name="Weissenbach J."/>
            <person name="Zambounis A."/>
            <person name="Wincker P."/>
            <person name="Boyen C."/>
        </authorList>
    </citation>
    <scope>NUCLEOTIDE SEQUENCE [LARGE SCALE GENOMIC DNA]</scope>
    <source>
        <strain evidence="2">cv. Stackhouse</strain>
    </source>
</reference>
<dbReference type="EMBL" id="HG001989">
    <property type="protein sequence ID" value="CDF39042.1"/>
    <property type="molecule type" value="Genomic_DNA"/>
</dbReference>
<dbReference type="RefSeq" id="XP_005718953.1">
    <property type="nucleotide sequence ID" value="XM_005718896.1"/>
</dbReference>
<proteinExistence type="predicted"/>
<dbReference type="AlphaFoldDB" id="R7QKK7"/>
<dbReference type="KEGG" id="ccp:CHC_T00000088001"/>
<dbReference type="GeneID" id="17326673"/>
<evidence type="ECO:0000313" key="1">
    <source>
        <dbReference type="EMBL" id="CDF39042.1"/>
    </source>
</evidence>
<keyword evidence="2" id="KW-1185">Reference proteome</keyword>
<sequence>MSSPAIFEMPKKEPFLTNLKTFYVDIFETKTPV</sequence>
<dbReference type="Proteomes" id="UP000012073">
    <property type="component" value="Unassembled WGS sequence"/>
</dbReference>
<accession>R7QKK7</accession>
<dbReference type="Gramene" id="CDF39042">
    <property type="protein sequence ID" value="CDF39042"/>
    <property type="gene ID" value="CHC_T00000088001"/>
</dbReference>
<gene>
    <name evidence="1" type="ORF">CHC_T00000088001</name>
</gene>